<comment type="caution">
    <text evidence="1">The sequence shown here is derived from an EMBL/GenBank/DDBJ whole genome shotgun (WGS) entry which is preliminary data.</text>
</comment>
<evidence type="ECO:0000313" key="1">
    <source>
        <dbReference type="EMBL" id="KAF7173488.1"/>
    </source>
</evidence>
<reference evidence="1" key="1">
    <citation type="submission" date="2020-06" db="EMBL/GenBank/DDBJ databases">
        <title>Draft genome sequences of strains closely related to Aspergillus parafelis and Aspergillus hiratsukae.</title>
        <authorList>
            <person name="Dos Santos R.A.C."/>
            <person name="Rivero-Menendez O."/>
            <person name="Steenwyk J.L."/>
            <person name="Mead M.E."/>
            <person name="Goldman G.H."/>
            <person name="Alastruey-Izquierdo A."/>
            <person name="Rokas A."/>
        </authorList>
    </citation>
    <scope>NUCLEOTIDE SEQUENCE</scope>
    <source>
        <strain evidence="1">CNM-CM5623</strain>
    </source>
</reference>
<gene>
    <name evidence="1" type="ORF">CNMCM5623_005733</name>
</gene>
<dbReference type="AlphaFoldDB" id="A0A8H6UZZ1"/>
<evidence type="ECO:0000313" key="2">
    <source>
        <dbReference type="Proteomes" id="UP000654922"/>
    </source>
</evidence>
<accession>A0A8H6UZZ1</accession>
<dbReference type="EMBL" id="JACBAE010001074">
    <property type="protein sequence ID" value="KAF7173488.1"/>
    <property type="molecule type" value="Genomic_DNA"/>
</dbReference>
<protein>
    <submittedName>
        <fullName evidence="1">Uncharacterized protein</fullName>
    </submittedName>
</protein>
<proteinExistence type="predicted"/>
<sequence length="132" mass="14762">MALALRLRLVLPLHLLATLVPALVLRSLLIRNNRLLRLPVYLRVLLVGRQPRRLQEPLRGTLQPTPLPLGRGRGRAGGVLLVRVARQREFPGEFLVADAAGTRVAAEGPQLRSSGRGGKFLGRRERMWRSWA</sequence>
<dbReference type="Proteomes" id="UP000654922">
    <property type="component" value="Unassembled WGS sequence"/>
</dbReference>
<name>A0A8H6UZZ1_9EURO</name>
<organism evidence="1 2">
    <name type="scientific">Aspergillus felis</name>
    <dbReference type="NCBI Taxonomy" id="1287682"/>
    <lineage>
        <taxon>Eukaryota</taxon>
        <taxon>Fungi</taxon>
        <taxon>Dikarya</taxon>
        <taxon>Ascomycota</taxon>
        <taxon>Pezizomycotina</taxon>
        <taxon>Eurotiomycetes</taxon>
        <taxon>Eurotiomycetidae</taxon>
        <taxon>Eurotiales</taxon>
        <taxon>Aspergillaceae</taxon>
        <taxon>Aspergillus</taxon>
        <taxon>Aspergillus subgen. Fumigati</taxon>
    </lineage>
</organism>